<reference evidence="2" key="1">
    <citation type="submission" date="2021-02" db="EMBL/GenBank/DDBJ databases">
        <authorList>
            <person name="Nowell W R."/>
        </authorList>
    </citation>
    <scope>NUCLEOTIDE SEQUENCE</scope>
</reference>
<name>A0A814GPR0_9BILA</name>
<dbReference type="Proteomes" id="UP000677228">
    <property type="component" value="Unassembled WGS sequence"/>
</dbReference>
<dbReference type="AlphaFoldDB" id="A0A814GPR0"/>
<evidence type="ECO:0000313" key="3">
    <source>
        <dbReference type="EMBL" id="CAF3685191.1"/>
    </source>
</evidence>
<evidence type="ECO:0000313" key="2">
    <source>
        <dbReference type="EMBL" id="CAF0999103.1"/>
    </source>
</evidence>
<dbReference type="Proteomes" id="UP000681722">
    <property type="component" value="Unassembled WGS sequence"/>
</dbReference>
<dbReference type="EMBL" id="CAJNOQ010003176">
    <property type="protein sequence ID" value="CAF0999103.1"/>
    <property type="molecule type" value="Genomic_DNA"/>
</dbReference>
<dbReference type="EMBL" id="CAJOBC010003176">
    <property type="protein sequence ID" value="CAF3770592.1"/>
    <property type="molecule type" value="Genomic_DNA"/>
</dbReference>
<gene>
    <name evidence="2" type="ORF">GPM918_LOCUS13658</name>
    <name evidence="1" type="ORF">OVA965_LOCUS9832</name>
    <name evidence="4" type="ORF">SRO942_LOCUS13658</name>
    <name evidence="3" type="ORF">TMI583_LOCUS9828</name>
</gene>
<dbReference type="Proteomes" id="UP000663829">
    <property type="component" value="Unassembled WGS sequence"/>
</dbReference>
<comment type="caution">
    <text evidence="2">The sequence shown here is derived from an EMBL/GenBank/DDBJ whole genome shotgun (WGS) entry which is preliminary data.</text>
</comment>
<dbReference type="Proteomes" id="UP000682733">
    <property type="component" value="Unassembled WGS sequence"/>
</dbReference>
<keyword evidence="5" id="KW-1185">Reference proteome</keyword>
<sequence length="104" mass="11272">MVLLGVAGVGVIGGLLALATIKLKRSQAHTNLLSLSCPAEMDVTTELSRTEQQPGLKSVVLDNTKTLLKLNQQQQQKPHSTSVSKSPLKHVQLEEAQNVLQQKH</sequence>
<evidence type="ECO:0000313" key="1">
    <source>
        <dbReference type="EMBL" id="CAF0905201.1"/>
    </source>
</evidence>
<accession>A0A814GPR0</accession>
<evidence type="ECO:0000313" key="5">
    <source>
        <dbReference type="Proteomes" id="UP000663829"/>
    </source>
</evidence>
<dbReference type="EMBL" id="CAJOBA010003538">
    <property type="protein sequence ID" value="CAF3685191.1"/>
    <property type="molecule type" value="Genomic_DNA"/>
</dbReference>
<protein>
    <submittedName>
        <fullName evidence="2">Uncharacterized protein</fullName>
    </submittedName>
</protein>
<dbReference type="EMBL" id="CAJNOK010003537">
    <property type="protein sequence ID" value="CAF0905201.1"/>
    <property type="molecule type" value="Genomic_DNA"/>
</dbReference>
<proteinExistence type="predicted"/>
<evidence type="ECO:0000313" key="4">
    <source>
        <dbReference type="EMBL" id="CAF3770592.1"/>
    </source>
</evidence>
<organism evidence="2 5">
    <name type="scientific">Didymodactylos carnosus</name>
    <dbReference type="NCBI Taxonomy" id="1234261"/>
    <lineage>
        <taxon>Eukaryota</taxon>
        <taxon>Metazoa</taxon>
        <taxon>Spiralia</taxon>
        <taxon>Gnathifera</taxon>
        <taxon>Rotifera</taxon>
        <taxon>Eurotatoria</taxon>
        <taxon>Bdelloidea</taxon>
        <taxon>Philodinida</taxon>
        <taxon>Philodinidae</taxon>
        <taxon>Didymodactylos</taxon>
    </lineage>
</organism>